<protein>
    <submittedName>
        <fullName evidence="3">Glycosyl transferase</fullName>
    </submittedName>
</protein>
<name>A0ABQ5Q4V7_9BACT</name>
<dbReference type="EMBL" id="BSDD01000002">
    <property type="protein sequence ID" value="GLH69553.1"/>
    <property type="molecule type" value="Genomic_DNA"/>
</dbReference>
<comment type="caution">
    <text evidence="3">The sequence shown here is derived from an EMBL/GenBank/DDBJ whole genome shotgun (WGS) entry which is preliminary data.</text>
</comment>
<keyword evidence="1" id="KW-1133">Transmembrane helix</keyword>
<dbReference type="InterPro" id="IPR001173">
    <property type="entry name" value="Glyco_trans_2-like"/>
</dbReference>
<dbReference type="RefSeq" id="WP_285723569.1">
    <property type="nucleotide sequence ID" value="NZ_BSDD01000002.1"/>
</dbReference>
<proteinExistence type="predicted"/>
<dbReference type="GO" id="GO:0016740">
    <property type="term" value="F:transferase activity"/>
    <property type="evidence" value="ECO:0007669"/>
    <property type="project" value="UniProtKB-KW"/>
</dbReference>
<dbReference type="PANTHER" id="PTHR43685">
    <property type="entry name" value="GLYCOSYLTRANSFERASE"/>
    <property type="match status" value="1"/>
</dbReference>
<evidence type="ECO:0000259" key="2">
    <source>
        <dbReference type="Pfam" id="PF00535"/>
    </source>
</evidence>
<feature type="transmembrane region" description="Helical" evidence="1">
    <location>
        <begin position="338"/>
        <end position="358"/>
    </location>
</feature>
<accession>A0ABQ5Q4V7</accession>
<evidence type="ECO:0000313" key="3">
    <source>
        <dbReference type="EMBL" id="GLH69553.1"/>
    </source>
</evidence>
<keyword evidence="4" id="KW-1185">Reference proteome</keyword>
<keyword evidence="1" id="KW-0472">Membrane</keyword>
<dbReference type="SUPFAM" id="SSF53448">
    <property type="entry name" value="Nucleotide-diphospho-sugar transferases"/>
    <property type="match status" value="1"/>
</dbReference>
<feature type="transmembrane region" description="Helical" evidence="1">
    <location>
        <begin position="309"/>
        <end position="326"/>
    </location>
</feature>
<dbReference type="InterPro" id="IPR029044">
    <property type="entry name" value="Nucleotide-diphossugar_trans"/>
</dbReference>
<gene>
    <name evidence="3" type="ORF">GETHPA_10860</name>
</gene>
<evidence type="ECO:0000313" key="4">
    <source>
        <dbReference type="Proteomes" id="UP001165089"/>
    </source>
</evidence>
<reference evidence="3 4" key="1">
    <citation type="journal article" date="2023" name="Antonie Van Leeuwenhoek">
        <title>Mesoterricola silvestris gen. nov., sp. nov., Mesoterricola sediminis sp. nov., Geothrix oryzae sp. nov., Geothrix edaphica sp. nov., Geothrix rubra sp. nov., and Geothrix limicola sp. nov., six novel members of Acidobacteriota isolated from soils.</title>
        <authorList>
            <person name="Itoh H."/>
            <person name="Sugisawa Y."/>
            <person name="Mise K."/>
            <person name="Xu Z."/>
            <person name="Kuniyasu M."/>
            <person name="Ushijima N."/>
            <person name="Kawano K."/>
            <person name="Kobayashi E."/>
            <person name="Shiratori Y."/>
            <person name="Masuda Y."/>
            <person name="Senoo K."/>
        </authorList>
    </citation>
    <scope>NUCLEOTIDE SEQUENCE [LARGE SCALE GENOMIC DNA]</scope>
    <source>
        <strain evidence="3 4">Red803</strain>
    </source>
</reference>
<dbReference type="Pfam" id="PF00535">
    <property type="entry name" value="Glycos_transf_2"/>
    <property type="match status" value="1"/>
</dbReference>
<dbReference type="Gene3D" id="3.90.550.10">
    <property type="entry name" value="Spore Coat Polysaccharide Biosynthesis Protein SpsA, Chain A"/>
    <property type="match status" value="1"/>
</dbReference>
<feature type="transmembrane region" description="Helical" evidence="1">
    <location>
        <begin position="6"/>
        <end position="22"/>
    </location>
</feature>
<feature type="transmembrane region" description="Helical" evidence="1">
    <location>
        <begin position="281"/>
        <end position="303"/>
    </location>
</feature>
<dbReference type="InterPro" id="IPR050834">
    <property type="entry name" value="Glycosyltransf_2"/>
</dbReference>
<dbReference type="Proteomes" id="UP001165089">
    <property type="component" value="Unassembled WGS sequence"/>
</dbReference>
<evidence type="ECO:0000256" key="1">
    <source>
        <dbReference type="SAM" id="Phobius"/>
    </source>
</evidence>
<feature type="domain" description="Glycosyltransferase 2-like" evidence="2">
    <location>
        <begin position="47"/>
        <end position="219"/>
    </location>
</feature>
<keyword evidence="1" id="KW-0812">Transmembrane</keyword>
<dbReference type="PANTHER" id="PTHR43685:SF2">
    <property type="entry name" value="GLYCOSYLTRANSFERASE 2-LIKE DOMAIN-CONTAINING PROTEIN"/>
    <property type="match status" value="1"/>
</dbReference>
<sequence length="376" mass="41251">MSWIDAAAWSSAILLLAGLVLLRRHWSRLPALEDDPPLPADPPTVCLCIPVRNEVRELPAAADSWLAQDYPALRIVAVDDGSTDGSSEVLRARETARPDRLRVLRNDHLPPGWLGKNHALHLASEQPEARAAIWLLFADGDVQASPSLLRRAMAFALRQPTDILALIPAVDVGSPGERLALPLAASAFLVLVPPHRVPDPRHPAFCGVGGFTLVRRAAYDAVDGHAGAPLEAVDDMMLARRVKQAGFVNRVARGGPDLHLRMYHGLWDVVRAMRKNTAALPIWWTIPVALPVLMAVGLSPLWLPFAGHPALALLLWLLVPALAGDVQQRITGRPMDLIWALWPLNAFPLGWGTAWAFADRLRGVNHWRGREVRLRP</sequence>
<dbReference type="CDD" id="cd00761">
    <property type="entry name" value="Glyco_tranf_GTA_type"/>
    <property type="match status" value="1"/>
</dbReference>
<keyword evidence="3" id="KW-0808">Transferase</keyword>
<organism evidence="3 4">
    <name type="scientific">Geothrix rubra</name>
    <dbReference type="NCBI Taxonomy" id="2927977"/>
    <lineage>
        <taxon>Bacteria</taxon>
        <taxon>Pseudomonadati</taxon>
        <taxon>Acidobacteriota</taxon>
        <taxon>Holophagae</taxon>
        <taxon>Holophagales</taxon>
        <taxon>Holophagaceae</taxon>
        <taxon>Geothrix</taxon>
    </lineage>
</organism>